<name>A0A401UHW9_9CLOT</name>
<sequence length="369" mass="41385">MNFSKHTIQNNSNVRIVFSIFTLLIIFLFGIILPKNALAYSEGNYLNYFYVKVIDNTLSVIKSLGNQEQSPKSESSLKLQTLSFLGIDISDPISIITREISYLNENETSGDAKKNSNKVNNLKTFILNPFNLGEKQISKAEATNQKSNVIANLYNPKLKKTLNNAKPEVLIYHSHTSEAYLASEKDTNKVSDSLDGTKNVTAVGDVIEEELEKNYGIAVIHDKTVNDKGDYYGAYKKSGVTLDKYLKEYGDFKLIIDLHRDSKKAVTTKLNGEEVAKFMFVVTQKNPRYAKQKKLIDSMIGTSNKLFPGLLEPKEICTYDYGMSFYNQNRSDNALLIEVGSDSNTIGEVKNTGKYLARIIAEQINGKSE</sequence>
<dbReference type="EMBL" id="BHYK01000003">
    <property type="protein sequence ID" value="GCD09104.1"/>
    <property type="molecule type" value="Genomic_DNA"/>
</dbReference>
<organism evidence="2 3">
    <name type="scientific">Clostridium tagluense</name>
    <dbReference type="NCBI Taxonomy" id="360422"/>
    <lineage>
        <taxon>Bacteria</taxon>
        <taxon>Bacillati</taxon>
        <taxon>Bacillota</taxon>
        <taxon>Clostridia</taxon>
        <taxon>Eubacteriales</taxon>
        <taxon>Clostridiaceae</taxon>
        <taxon>Clostridium</taxon>
    </lineage>
</organism>
<gene>
    <name evidence="2" type="primary">spoIIP_1</name>
    <name evidence="2" type="ORF">Ctaglu_07270</name>
</gene>
<dbReference type="RefSeq" id="WP_185732582.1">
    <property type="nucleotide sequence ID" value="NZ_BHYK01000003.1"/>
</dbReference>
<evidence type="ECO:0000313" key="2">
    <source>
        <dbReference type="EMBL" id="GCD09104.1"/>
    </source>
</evidence>
<protein>
    <submittedName>
        <fullName evidence="2">Stage II sporulation protein P</fullName>
    </submittedName>
</protein>
<feature type="transmembrane region" description="Helical" evidence="1">
    <location>
        <begin position="12"/>
        <end position="33"/>
    </location>
</feature>
<dbReference type="Proteomes" id="UP000287872">
    <property type="component" value="Unassembled WGS sequence"/>
</dbReference>
<evidence type="ECO:0000313" key="3">
    <source>
        <dbReference type="Proteomes" id="UP000287872"/>
    </source>
</evidence>
<dbReference type="InterPro" id="IPR010897">
    <property type="entry name" value="Spore_II_P"/>
</dbReference>
<comment type="caution">
    <text evidence="2">The sequence shown here is derived from an EMBL/GenBank/DDBJ whole genome shotgun (WGS) entry which is preliminary data.</text>
</comment>
<accession>A0A401UHW9</accession>
<dbReference type="AlphaFoldDB" id="A0A401UHW9"/>
<keyword evidence="1" id="KW-0812">Transmembrane</keyword>
<proteinExistence type="predicted"/>
<keyword evidence="1" id="KW-0472">Membrane</keyword>
<evidence type="ECO:0000256" key="1">
    <source>
        <dbReference type="SAM" id="Phobius"/>
    </source>
</evidence>
<reference evidence="2 3" key="1">
    <citation type="submission" date="2018-11" db="EMBL/GenBank/DDBJ databases">
        <title>Genome sequencing and assembly of Clostridium tagluense strain A121.</title>
        <authorList>
            <person name="Murakami T."/>
            <person name="Segawa T."/>
            <person name="Shcherbakova V.A."/>
            <person name="Mori H."/>
            <person name="Yoshimura Y."/>
        </authorList>
    </citation>
    <scope>NUCLEOTIDE SEQUENCE [LARGE SCALE GENOMIC DNA]</scope>
    <source>
        <strain evidence="2 3">A121</strain>
    </source>
</reference>
<dbReference type="NCBIfam" id="TIGR02867">
    <property type="entry name" value="spore_II_P"/>
    <property type="match status" value="1"/>
</dbReference>
<keyword evidence="1" id="KW-1133">Transmembrane helix</keyword>
<dbReference type="Pfam" id="PF07454">
    <property type="entry name" value="SpoIIP"/>
    <property type="match status" value="1"/>
</dbReference>
<keyword evidence="3" id="KW-1185">Reference proteome</keyword>